<dbReference type="InterPro" id="IPR057291">
    <property type="entry name" value="CHX17_2nd"/>
</dbReference>
<dbReference type="GO" id="GO:0015297">
    <property type="term" value="F:antiporter activity"/>
    <property type="evidence" value="ECO:0007669"/>
    <property type="project" value="InterPro"/>
</dbReference>
<evidence type="ECO:0000256" key="1">
    <source>
        <dbReference type="ARBA" id="ARBA00004141"/>
    </source>
</evidence>
<feature type="transmembrane region" description="Helical" evidence="10">
    <location>
        <begin position="53"/>
        <end position="71"/>
    </location>
</feature>
<dbReference type="Pfam" id="PF23256">
    <property type="entry name" value="CHX17_2nd"/>
    <property type="match status" value="1"/>
</dbReference>
<organism evidence="13 14">
    <name type="scientific">Mucuna pruriens</name>
    <name type="common">Velvet bean</name>
    <name type="synonym">Dolichos pruriens</name>
    <dbReference type="NCBI Taxonomy" id="157652"/>
    <lineage>
        <taxon>Eukaryota</taxon>
        <taxon>Viridiplantae</taxon>
        <taxon>Streptophyta</taxon>
        <taxon>Embryophyta</taxon>
        <taxon>Tracheophyta</taxon>
        <taxon>Spermatophyta</taxon>
        <taxon>Magnoliopsida</taxon>
        <taxon>eudicotyledons</taxon>
        <taxon>Gunneridae</taxon>
        <taxon>Pentapetalae</taxon>
        <taxon>rosids</taxon>
        <taxon>fabids</taxon>
        <taxon>Fabales</taxon>
        <taxon>Fabaceae</taxon>
        <taxon>Papilionoideae</taxon>
        <taxon>50 kb inversion clade</taxon>
        <taxon>NPAAA clade</taxon>
        <taxon>indigoferoid/millettioid clade</taxon>
        <taxon>Phaseoleae</taxon>
        <taxon>Mucuna</taxon>
    </lineage>
</organism>
<dbReference type="OrthoDB" id="1938353at2759"/>
<evidence type="ECO:0000256" key="4">
    <source>
        <dbReference type="ARBA" id="ARBA00022692"/>
    </source>
</evidence>
<comment type="subcellular location">
    <subcellularLocation>
        <location evidence="1">Membrane</location>
        <topology evidence="1">Multi-pass membrane protein</topology>
    </subcellularLocation>
</comment>
<evidence type="ECO:0000259" key="11">
    <source>
        <dbReference type="Pfam" id="PF00999"/>
    </source>
</evidence>
<dbReference type="Gene3D" id="1.20.1530.20">
    <property type="match status" value="1"/>
</dbReference>
<comment type="caution">
    <text evidence="13">The sequence shown here is derived from an EMBL/GenBank/DDBJ whole genome shotgun (WGS) entry which is preliminary data.</text>
</comment>
<dbReference type="GO" id="GO:1902600">
    <property type="term" value="P:proton transmembrane transport"/>
    <property type="evidence" value="ECO:0007669"/>
    <property type="project" value="InterPro"/>
</dbReference>
<dbReference type="Proteomes" id="UP000257109">
    <property type="component" value="Unassembled WGS sequence"/>
</dbReference>
<keyword evidence="8 10" id="KW-0472">Membrane</keyword>
<evidence type="ECO:0000256" key="6">
    <source>
        <dbReference type="ARBA" id="ARBA00022989"/>
    </source>
</evidence>
<feature type="transmembrane region" description="Helical" evidence="10">
    <location>
        <begin position="423"/>
        <end position="444"/>
    </location>
</feature>
<feature type="non-terminal residue" evidence="13">
    <location>
        <position position="810"/>
    </location>
</feature>
<feature type="transmembrane region" description="Helical" evidence="10">
    <location>
        <begin position="183"/>
        <end position="206"/>
    </location>
</feature>
<feature type="transmembrane region" description="Helical" evidence="10">
    <location>
        <begin position="149"/>
        <end position="171"/>
    </location>
</feature>
<keyword evidence="5" id="KW-0630">Potassium</keyword>
<evidence type="ECO:0000256" key="7">
    <source>
        <dbReference type="ARBA" id="ARBA00023065"/>
    </source>
</evidence>
<feature type="transmembrane region" description="Helical" evidence="10">
    <location>
        <begin position="311"/>
        <end position="327"/>
    </location>
</feature>
<protein>
    <submittedName>
        <fullName evidence="13">Cation/H(+) antiporter 4</fullName>
    </submittedName>
</protein>
<feature type="transmembrane region" description="Helical" evidence="10">
    <location>
        <begin position="117"/>
        <end position="137"/>
    </location>
</feature>
<dbReference type="EMBL" id="QJKJ01000757">
    <property type="protein sequence ID" value="RDY10865.1"/>
    <property type="molecule type" value="Genomic_DNA"/>
</dbReference>
<dbReference type="PANTHER" id="PTHR32468">
    <property type="entry name" value="CATION/H + ANTIPORTER"/>
    <property type="match status" value="1"/>
</dbReference>
<feature type="transmembrane region" description="Helical" evidence="10">
    <location>
        <begin position="78"/>
        <end position="97"/>
    </location>
</feature>
<proteinExistence type="inferred from homology"/>
<accession>A0A371I756</accession>
<sequence>MDANQTIFSSATFLYELPGSRHQVYNACIEKPMNIISDGIWTHPTGAIPSKSAFTIVELQIAIIFLVTQGFHFILKRLGIPYFVSQVMTGFLLGPSIPTGPMEKYKEMLFPFGSPDILATLSSLGYSFFLFINSVKMDLSLMTKTGKKAWVIGLSCYYVPILVGFVILSTFTPTWKNHLGDDVFSLPVVFISNSGCSFAVVSTLLNDLEILNSELGRLALSIAFVNDVADIKVYLFFPPSSVYVICIDLLLGGIGAGLGTAFVTSVGSDLSVRIKNMAAFLGYLIFIPLFGRPMMRWVVKNTPEGRSVNKTYIHVIIVAFLALGYFAGNFNQPFLAGAVILGLAVPEGPPLGSELVNKLELFSTWFLSSIFVTCCTMKVDLTQCNSLSFIVVISFFIIMVHFVRLLLCMGVCRHCKIPSKDAFCLFLILSCKGIVDICSYIIVYDSMSQSKQIIDIMIIWVLILGTTTGFGVKSLYDPSRKYAGYQQRNILNLKHNNSDLRIVACIHKPWHLVHIKNTLHLCSPAPDNILVADVVHLMELVGRSTPIFIAHKLQRSIGSSYNYSGEIIVSFDLFERDYVGSATANTYTAISPVALMHEDVCYLALDKNAALIILPFHVKWGGDGSIESQDSNIRALNSKVLERAPCSIGILVNRGLSGLNSTNYKVAMVFLGGPDDREALCLAKRFAKNHYNRLFVYRLLAHDHDMSNWDHMIDDEELREVCGAYVQLENVTYEEIITEDASQTTFFIKDIAKNFDFIVVGRRNGVRTSHTFGLENWTEYSELGVIGDLLASPDTETNASILVVQQQLVS</sequence>
<dbReference type="GO" id="GO:0016020">
    <property type="term" value="C:membrane"/>
    <property type="evidence" value="ECO:0007669"/>
    <property type="project" value="UniProtKB-SubCell"/>
</dbReference>
<dbReference type="GO" id="GO:0006885">
    <property type="term" value="P:regulation of pH"/>
    <property type="evidence" value="ECO:0007669"/>
    <property type="project" value="TreeGrafter"/>
</dbReference>
<keyword evidence="7" id="KW-0406">Ion transport</keyword>
<feature type="transmembrane region" description="Helical" evidence="10">
    <location>
        <begin position="278"/>
        <end position="299"/>
    </location>
</feature>
<evidence type="ECO:0000256" key="2">
    <source>
        <dbReference type="ARBA" id="ARBA00022448"/>
    </source>
</evidence>
<reference evidence="13" key="1">
    <citation type="submission" date="2018-05" db="EMBL/GenBank/DDBJ databases">
        <title>Draft genome of Mucuna pruriens seed.</title>
        <authorList>
            <person name="Nnadi N.E."/>
            <person name="Vos R."/>
            <person name="Hasami M.H."/>
            <person name="Devisetty U.K."/>
            <person name="Aguiy J.C."/>
        </authorList>
    </citation>
    <scope>NUCLEOTIDE SEQUENCE [LARGE SCALE GENOMIC DNA]</scope>
    <source>
        <strain evidence="13">JCA_2017</strain>
    </source>
</reference>
<dbReference type="InterPro" id="IPR006153">
    <property type="entry name" value="Cation/H_exchanger_TM"/>
</dbReference>
<keyword evidence="3" id="KW-0633">Potassium transport</keyword>
<gene>
    <name evidence="13" type="primary">CHX4</name>
    <name evidence="13" type="ORF">CR513_04538</name>
</gene>
<feature type="domain" description="Cation/H+ exchanger transmembrane" evidence="11">
    <location>
        <begin position="66"/>
        <end position="473"/>
    </location>
</feature>
<evidence type="ECO:0000313" key="14">
    <source>
        <dbReference type="Proteomes" id="UP000257109"/>
    </source>
</evidence>
<dbReference type="AlphaFoldDB" id="A0A371I756"/>
<dbReference type="Pfam" id="PF00999">
    <property type="entry name" value="Na_H_Exchanger"/>
    <property type="match status" value="1"/>
</dbReference>
<evidence type="ECO:0000256" key="3">
    <source>
        <dbReference type="ARBA" id="ARBA00022538"/>
    </source>
</evidence>
<feature type="transmembrane region" description="Helical" evidence="10">
    <location>
        <begin position="242"/>
        <end position="266"/>
    </location>
</feature>
<dbReference type="PANTHER" id="PTHR32468:SF101">
    <property type="entry name" value="CATION_H+ EXCHANGER 2"/>
    <property type="match status" value="1"/>
</dbReference>
<keyword evidence="4 10" id="KW-0812">Transmembrane</keyword>
<feature type="domain" description="Cation/H(+) antiporter central" evidence="12">
    <location>
        <begin position="530"/>
        <end position="659"/>
    </location>
</feature>
<keyword evidence="6 10" id="KW-1133">Transmembrane helix</keyword>
<dbReference type="InterPro" id="IPR050794">
    <property type="entry name" value="CPA2_transporter"/>
</dbReference>
<name>A0A371I756_MUCPR</name>
<dbReference type="InterPro" id="IPR038770">
    <property type="entry name" value="Na+/solute_symporter_sf"/>
</dbReference>
<feature type="transmembrane region" description="Helical" evidence="10">
    <location>
        <begin position="387"/>
        <end position="411"/>
    </location>
</feature>
<dbReference type="GO" id="GO:0006813">
    <property type="term" value="P:potassium ion transport"/>
    <property type="evidence" value="ECO:0007669"/>
    <property type="project" value="UniProtKB-KW"/>
</dbReference>
<keyword evidence="14" id="KW-1185">Reference proteome</keyword>
<feature type="transmembrane region" description="Helical" evidence="10">
    <location>
        <begin position="456"/>
        <end position="476"/>
    </location>
</feature>
<evidence type="ECO:0000259" key="12">
    <source>
        <dbReference type="Pfam" id="PF23256"/>
    </source>
</evidence>
<evidence type="ECO:0000256" key="5">
    <source>
        <dbReference type="ARBA" id="ARBA00022958"/>
    </source>
</evidence>
<evidence type="ECO:0000313" key="13">
    <source>
        <dbReference type="EMBL" id="RDY10865.1"/>
    </source>
</evidence>
<evidence type="ECO:0000256" key="10">
    <source>
        <dbReference type="SAM" id="Phobius"/>
    </source>
</evidence>
<evidence type="ECO:0000256" key="8">
    <source>
        <dbReference type="ARBA" id="ARBA00023136"/>
    </source>
</evidence>
<comment type="similarity">
    <text evidence="9">Belongs to the monovalent cation:proton antiporter 2 (CPA2) transporter (TC 2.A.37) family. CHX (TC 2.A.37.4) subfamily.</text>
</comment>
<evidence type="ECO:0000256" key="9">
    <source>
        <dbReference type="ARBA" id="ARBA00038341"/>
    </source>
</evidence>
<dbReference type="GO" id="GO:0012505">
    <property type="term" value="C:endomembrane system"/>
    <property type="evidence" value="ECO:0007669"/>
    <property type="project" value="TreeGrafter"/>
</dbReference>
<keyword evidence="2" id="KW-0813">Transport</keyword>